<evidence type="ECO:0000256" key="1">
    <source>
        <dbReference type="ARBA" id="ARBA00022527"/>
    </source>
</evidence>
<keyword evidence="5 11" id="KW-0418">Kinase</keyword>
<reference evidence="12" key="1">
    <citation type="journal article" date="2006" name="PLoS Biol.">
        <title>Macronuclear genome sequence of the ciliate Tetrahymena thermophila, a model eukaryote.</title>
        <authorList>
            <person name="Eisen J.A."/>
            <person name="Coyne R.S."/>
            <person name="Wu M."/>
            <person name="Wu D."/>
            <person name="Thiagarajan M."/>
            <person name="Wortman J.R."/>
            <person name="Badger J.H."/>
            <person name="Ren Q."/>
            <person name="Amedeo P."/>
            <person name="Jones K.M."/>
            <person name="Tallon L.J."/>
            <person name="Delcher A.L."/>
            <person name="Salzberg S.L."/>
            <person name="Silva J.C."/>
            <person name="Haas B.J."/>
            <person name="Majoros W.H."/>
            <person name="Farzad M."/>
            <person name="Carlton J.M."/>
            <person name="Smith R.K. Jr."/>
            <person name="Garg J."/>
            <person name="Pearlman R.E."/>
            <person name="Karrer K.M."/>
            <person name="Sun L."/>
            <person name="Manning G."/>
            <person name="Elde N.C."/>
            <person name="Turkewitz A.P."/>
            <person name="Asai D.J."/>
            <person name="Wilkes D.E."/>
            <person name="Wang Y."/>
            <person name="Cai H."/>
            <person name="Collins K."/>
            <person name="Stewart B.A."/>
            <person name="Lee S.R."/>
            <person name="Wilamowska K."/>
            <person name="Weinberg Z."/>
            <person name="Ruzzo W.L."/>
            <person name="Wloga D."/>
            <person name="Gaertig J."/>
            <person name="Frankel J."/>
            <person name="Tsao C.-C."/>
            <person name="Gorovsky M.A."/>
            <person name="Keeling P.J."/>
            <person name="Waller R.F."/>
            <person name="Patron N.J."/>
            <person name="Cherry J.M."/>
            <person name="Stover N.A."/>
            <person name="Krieger C.J."/>
            <person name="del Toro C."/>
            <person name="Ryder H.F."/>
            <person name="Williamson S.C."/>
            <person name="Barbeau R.A."/>
            <person name="Hamilton E.P."/>
            <person name="Orias E."/>
        </authorList>
    </citation>
    <scope>NUCLEOTIDE SEQUENCE [LARGE SCALE GENOMIC DNA]</scope>
    <source>
        <strain evidence="12">SB210</strain>
    </source>
</reference>
<evidence type="ECO:0000256" key="7">
    <source>
        <dbReference type="PROSITE-ProRule" id="PRU10141"/>
    </source>
</evidence>
<gene>
    <name evidence="11" type="ORF">TTHERM_00290780</name>
</gene>
<dbReference type="FunFam" id="3.30.200.20:FF:000042">
    <property type="entry name" value="Aurora kinase A"/>
    <property type="match status" value="1"/>
</dbReference>
<dbReference type="InterPro" id="IPR008271">
    <property type="entry name" value="Ser/Thr_kinase_AS"/>
</dbReference>
<dbReference type="CDD" id="cd05123">
    <property type="entry name" value="STKc_AGC"/>
    <property type="match status" value="1"/>
</dbReference>
<dbReference type="InterPro" id="IPR000961">
    <property type="entry name" value="AGC-kinase_C"/>
</dbReference>
<dbReference type="GO" id="GO:0005524">
    <property type="term" value="F:ATP binding"/>
    <property type="evidence" value="ECO:0007669"/>
    <property type="project" value="UniProtKB-UniRule"/>
</dbReference>
<dbReference type="eggNOG" id="KOG0598">
    <property type="taxonomic scope" value="Eukaryota"/>
</dbReference>
<dbReference type="Proteomes" id="UP000009168">
    <property type="component" value="Unassembled WGS sequence"/>
</dbReference>
<dbReference type="PROSITE" id="PS51285">
    <property type="entry name" value="AGC_KINASE_CTER"/>
    <property type="match status" value="1"/>
</dbReference>
<keyword evidence="12" id="KW-1185">Reference proteome</keyword>
<dbReference type="RefSeq" id="XP_001018695.2">
    <property type="nucleotide sequence ID" value="XM_001018695.2"/>
</dbReference>
<dbReference type="GeneID" id="7839578"/>
<dbReference type="Gene3D" id="1.10.510.10">
    <property type="entry name" value="Transferase(Phosphotransferase) domain 1"/>
    <property type="match status" value="1"/>
</dbReference>
<dbReference type="PANTHER" id="PTHR24351">
    <property type="entry name" value="RIBOSOMAL PROTEIN S6 KINASE"/>
    <property type="match status" value="1"/>
</dbReference>
<evidence type="ECO:0000256" key="5">
    <source>
        <dbReference type="ARBA" id="ARBA00022777"/>
    </source>
</evidence>
<dbReference type="KEGG" id="tet:TTHERM_00290780"/>
<evidence type="ECO:0000256" key="2">
    <source>
        <dbReference type="ARBA" id="ARBA00022553"/>
    </source>
</evidence>
<accession>I7MF43</accession>
<keyword evidence="1 8" id="KW-0723">Serine/threonine-protein kinase</keyword>
<keyword evidence="2" id="KW-0597">Phosphoprotein</keyword>
<name>I7MF43_TETTS</name>
<dbReference type="InterPro" id="IPR017441">
    <property type="entry name" value="Protein_kinase_ATP_BS"/>
</dbReference>
<dbReference type="SMART" id="SM00133">
    <property type="entry name" value="S_TK_X"/>
    <property type="match status" value="1"/>
</dbReference>
<comment type="similarity">
    <text evidence="8">Belongs to the protein kinase superfamily.</text>
</comment>
<dbReference type="PROSITE" id="PS00108">
    <property type="entry name" value="PROTEIN_KINASE_ST"/>
    <property type="match status" value="1"/>
</dbReference>
<dbReference type="InterPro" id="IPR011009">
    <property type="entry name" value="Kinase-like_dom_sf"/>
</dbReference>
<dbReference type="InterPro" id="IPR000719">
    <property type="entry name" value="Prot_kinase_dom"/>
</dbReference>
<protein>
    <submittedName>
        <fullName evidence="11">Serine/Threonine kinase domain protein</fullName>
    </submittedName>
</protein>
<dbReference type="PROSITE" id="PS50011">
    <property type="entry name" value="PROTEIN_KINASE_DOM"/>
    <property type="match status" value="1"/>
</dbReference>
<keyword evidence="6 7" id="KW-0067">ATP-binding</keyword>
<evidence type="ECO:0000256" key="8">
    <source>
        <dbReference type="RuleBase" id="RU000304"/>
    </source>
</evidence>
<dbReference type="SMART" id="SM00220">
    <property type="entry name" value="S_TKc"/>
    <property type="match status" value="1"/>
</dbReference>
<evidence type="ECO:0000259" key="10">
    <source>
        <dbReference type="PROSITE" id="PS51285"/>
    </source>
</evidence>
<dbReference type="STRING" id="312017.I7MF43"/>
<dbReference type="InterPro" id="IPR045270">
    <property type="entry name" value="STKc_AGC"/>
</dbReference>
<dbReference type="GO" id="GO:0004674">
    <property type="term" value="F:protein serine/threonine kinase activity"/>
    <property type="evidence" value="ECO:0007669"/>
    <property type="project" value="UniProtKB-KW"/>
</dbReference>
<dbReference type="Gene3D" id="3.30.200.20">
    <property type="entry name" value="Phosphorylase Kinase, domain 1"/>
    <property type="match status" value="1"/>
</dbReference>
<dbReference type="EMBL" id="GG662651">
    <property type="protein sequence ID" value="EAR98450.2"/>
    <property type="molecule type" value="Genomic_DNA"/>
</dbReference>
<keyword evidence="4 7" id="KW-0547">Nucleotide-binding</keyword>
<dbReference type="PROSITE" id="PS00107">
    <property type="entry name" value="PROTEIN_KINASE_ATP"/>
    <property type="match status" value="1"/>
</dbReference>
<organism evidence="11 12">
    <name type="scientific">Tetrahymena thermophila (strain SB210)</name>
    <dbReference type="NCBI Taxonomy" id="312017"/>
    <lineage>
        <taxon>Eukaryota</taxon>
        <taxon>Sar</taxon>
        <taxon>Alveolata</taxon>
        <taxon>Ciliophora</taxon>
        <taxon>Intramacronucleata</taxon>
        <taxon>Oligohymenophorea</taxon>
        <taxon>Hymenostomatida</taxon>
        <taxon>Tetrahymenina</taxon>
        <taxon>Tetrahymenidae</taxon>
        <taxon>Tetrahymena</taxon>
    </lineage>
</organism>
<sequence length="368" mass="42361">MDISQSSLNNLEVTPVASEQLTKKQKRMAKQRVPVTLQSFELLNVIGEGKFGTVLLVKKKDSGKLFAMKIIKKSIIRKRQFAHRIIQEKDILAFCNNNFMTKLHYSFQNQNNLFLILDYCSGGDLFNYISKKNTISEKDAKFYAAQIVLMLEYLHSQNIVYRDLKPENILIEKNGYLKLGDFGYARQNMDSIEAKSVCGTPHYFPPEMITREGHGKPVDWWALGCVIYEMVFGATPFDDSNQKILFDRIKNSPVIFENDKNKKVSNNFKDIVNKLLKKNQNERLGTASIEEIKSHPWFDKMDWTALSNQTIAAPFIPAVKKVSDVSNFDITFTNKDVSDYNNDSTDCSSDDDSDEYQNFYYDCSQKQL</sequence>
<dbReference type="OrthoDB" id="63267at2759"/>
<keyword evidence="3" id="KW-0808">Transferase</keyword>
<dbReference type="AlphaFoldDB" id="I7MF43"/>
<feature type="domain" description="Protein kinase" evidence="9">
    <location>
        <begin position="40"/>
        <end position="298"/>
    </location>
</feature>
<proteinExistence type="inferred from homology"/>
<dbReference type="FunFam" id="1.10.510.10:FF:000008">
    <property type="entry name" value="Non-specific serine/threonine protein kinase"/>
    <property type="match status" value="1"/>
</dbReference>
<evidence type="ECO:0000256" key="6">
    <source>
        <dbReference type="ARBA" id="ARBA00022840"/>
    </source>
</evidence>
<dbReference type="Pfam" id="PF00069">
    <property type="entry name" value="Pkinase"/>
    <property type="match status" value="1"/>
</dbReference>
<evidence type="ECO:0000256" key="4">
    <source>
        <dbReference type="ARBA" id="ARBA00022741"/>
    </source>
</evidence>
<evidence type="ECO:0000259" key="9">
    <source>
        <dbReference type="PROSITE" id="PS50011"/>
    </source>
</evidence>
<evidence type="ECO:0000313" key="11">
    <source>
        <dbReference type="EMBL" id="EAR98450.2"/>
    </source>
</evidence>
<dbReference type="InParanoid" id="I7MF43"/>
<feature type="binding site" evidence="7">
    <location>
        <position position="78"/>
    </location>
    <ligand>
        <name>ATP</name>
        <dbReference type="ChEBI" id="CHEBI:30616"/>
    </ligand>
</feature>
<dbReference type="SUPFAM" id="SSF56112">
    <property type="entry name" value="Protein kinase-like (PK-like)"/>
    <property type="match status" value="1"/>
</dbReference>
<evidence type="ECO:0000256" key="3">
    <source>
        <dbReference type="ARBA" id="ARBA00022679"/>
    </source>
</evidence>
<evidence type="ECO:0000313" key="12">
    <source>
        <dbReference type="Proteomes" id="UP000009168"/>
    </source>
</evidence>
<feature type="domain" description="AGC-kinase C-terminal" evidence="10">
    <location>
        <begin position="299"/>
        <end position="368"/>
    </location>
</feature>